<dbReference type="Gene3D" id="3.50.50.60">
    <property type="entry name" value="FAD/NAD(P)-binding domain"/>
    <property type="match status" value="1"/>
</dbReference>
<dbReference type="PANTHER" id="PTHR43004:SF19">
    <property type="entry name" value="BINDING MONOOXYGENASE, PUTATIVE (JCVI)-RELATED"/>
    <property type="match status" value="1"/>
</dbReference>
<gene>
    <name evidence="5" type="ordered locus">AMED_5441</name>
</gene>
<dbReference type="GO" id="GO:0016709">
    <property type="term" value="F:oxidoreductase activity, acting on paired donors, with incorporation or reduction of molecular oxygen, NAD(P)H as one donor, and incorporation of one atom of oxygen"/>
    <property type="evidence" value="ECO:0007669"/>
    <property type="project" value="UniProtKB-ARBA"/>
</dbReference>
<dbReference type="InterPro" id="IPR036188">
    <property type="entry name" value="FAD/NAD-bd_sf"/>
</dbReference>
<dbReference type="Pfam" id="PF21274">
    <property type="entry name" value="Rng_hyd_C"/>
    <property type="match status" value="1"/>
</dbReference>
<comment type="cofactor">
    <cofactor evidence="1">
        <name>FAD</name>
        <dbReference type="ChEBI" id="CHEBI:57692"/>
    </cofactor>
</comment>
<dbReference type="Gene3D" id="3.30.9.10">
    <property type="entry name" value="D-Amino Acid Oxidase, subunit A, domain 2"/>
    <property type="match status" value="1"/>
</dbReference>
<dbReference type="GeneID" id="92873149"/>
<sequence>MSSARVPVLVVGGGPVGLSTALFLTRHGIAPTLVERRDSTSWLPRAPGIQARTLEIFAAAGLERAIRALEMGDSHPYFEGGILRTPTLAEIGTAEVVESPSLDGAEISPQRVMGCGQDRYERVLAEHARAGGATLEFGTKLVSFTAGEDGVTAELESVADGTRRTIEADYLVAADGASSFVRRTLGITQEGRGTVFHALSIYFRAPRLESVMHDRKFILCYATKGPTVMTLSRLHGCDPWAGAALYDPAEESPADFTEERCVQVVRDAAGVPDLEVEIVGTVPWEGAQRVATTFRAGRVLLAGDAAHVHPPAGGFGANTGIHDAHNLAWKLAAVLRGWGGDRLLDSYDAERRPLGTAMADQALLRNRIRHGHASAADRARMVDDIIVTLGYRYSSSPAIAVEDDDAPVLTPRLELTGQPGTRAPHVWLRRDGKRVSTVELFFGSYVLLAGPDGEKWHDAATVVATETAVPLRSFRIGRELVEDEGADWAKAYGVAPDGAVLVRPDGFVAWRTTEAGHDPKATLHTLLESLV</sequence>
<evidence type="ECO:0000259" key="4">
    <source>
        <dbReference type="Pfam" id="PF01494"/>
    </source>
</evidence>
<reference evidence="5 6" key="1">
    <citation type="journal article" date="2010" name="Cell Res.">
        <title>Complete genome sequence of the rifamycin SV-producing Amycolatopsis mediterranei U32 revealed its genetic characteristics in phylogeny and metabolism.</title>
        <authorList>
            <person name="Zhao W."/>
            <person name="Zhong Y."/>
            <person name="Yuan H."/>
            <person name="Wang J."/>
            <person name="Zheng H."/>
            <person name="Wang Y."/>
            <person name="Cen X."/>
            <person name="Xu F."/>
            <person name="Bai J."/>
            <person name="Han X."/>
            <person name="Lu G."/>
            <person name="Zhu Y."/>
            <person name="Shao Z."/>
            <person name="Yan H."/>
            <person name="Li C."/>
            <person name="Peng N."/>
            <person name="Zhang Z."/>
            <person name="Zhang Y."/>
            <person name="Lin W."/>
            <person name="Fan Y."/>
            <person name="Qin Z."/>
            <person name="Hu Y."/>
            <person name="Zhu B."/>
            <person name="Wang S."/>
            <person name="Ding X."/>
            <person name="Zhao G.P."/>
        </authorList>
    </citation>
    <scope>NUCLEOTIDE SEQUENCE [LARGE SCALE GENOMIC DNA]</scope>
    <source>
        <strain evidence="6">U-32</strain>
    </source>
</reference>
<dbReference type="PANTHER" id="PTHR43004">
    <property type="entry name" value="TRK SYSTEM POTASSIUM UPTAKE PROTEIN"/>
    <property type="match status" value="1"/>
</dbReference>
<feature type="domain" description="FAD-binding" evidence="4">
    <location>
        <begin position="6"/>
        <end position="361"/>
    </location>
</feature>
<dbReference type="InterPro" id="IPR050641">
    <property type="entry name" value="RIFMO-like"/>
</dbReference>
<dbReference type="GO" id="GO:0071949">
    <property type="term" value="F:FAD binding"/>
    <property type="evidence" value="ECO:0007669"/>
    <property type="project" value="InterPro"/>
</dbReference>
<keyword evidence="3" id="KW-0274">FAD</keyword>
<accession>A0A0H3D982</accession>
<organism evidence="5 6">
    <name type="scientific">Amycolatopsis mediterranei (strain U-32)</name>
    <dbReference type="NCBI Taxonomy" id="749927"/>
    <lineage>
        <taxon>Bacteria</taxon>
        <taxon>Bacillati</taxon>
        <taxon>Actinomycetota</taxon>
        <taxon>Actinomycetes</taxon>
        <taxon>Pseudonocardiales</taxon>
        <taxon>Pseudonocardiaceae</taxon>
        <taxon>Amycolatopsis</taxon>
    </lineage>
</organism>
<dbReference type="OrthoDB" id="4246007at2"/>
<keyword evidence="2" id="KW-0285">Flavoprotein</keyword>
<proteinExistence type="predicted"/>
<dbReference type="RefSeq" id="WP_013227261.1">
    <property type="nucleotide sequence ID" value="NC_014318.1"/>
</dbReference>
<dbReference type="Proteomes" id="UP000000328">
    <property type="component" value="Chromosome"/>
</dbReference>
<dbReference type="AlphaFoldDB" id="A0A0H3D982"/>
<dbReference type="PATRIC" id="fig|749927.5.peg.5639"/>
<protein>
    <submittedName>
        <fullName evidence="5">FAD-dependent oxidoreductase</fullName>
    </submittedName>
</protein>
<dbReference type="KEGG" id="amd:AMED_5441"/>
<dbReference type="PRINTS" id="PR00420">
    <property type="entry name" value="RNGMNOXGNASE"/>
</dbReference>
<dbReference type="HOGENOM" id="CLU_009665_14_2_11"/>
<dbReference type="Pfam" id="PF01494">
    <property type="entry name" value="FAD_binding_3"/>
    <property type="match status" value="1"/>
</dbReference>
<evidence type="ECO:0000256" key="1">
    <source>
        <dbReference type="ARBA" id="ARBA00001974"/>
    </source>
</evidence>
<dbReference type="SUPFAM" id="SSF51905">
    <property type="entry name" value="FAD/NAD(P)-binding domain"/>
    <property type="match status" value="1"/>
</dbReference>
<evidence type="ECO:0000313" key="6">
    <source>
        <dbReference type="Proteomes" id="UP000000328"/>
    </source>
</evidence>
<evidence type="ECO:0000256" key="2">
    <source>
        <dbReference type="ARBA" id="ARBA00022630"/>
    </source>
</evidence>
<evidence type="ECO:0000313" key="5">
    <source>
        <dbReference type="EMBL" id="ADJ47201.1"/>
    </source>
</evidence>
<dbReference type="Gene3D" id="3.40.30.120">
    <property type="match status" value="1"/>
</dbReference>
<dbReference type="EMBL" id="CP002000">
    <property type="protein sequence ID" value="ADJ47201.1"/>
    <property type="molecule type" value="Genomic_DNA"/>
</dbReference>
<name>A0A0H3D982_AMYMU</name>
<dbReference type="eggNOG" id="COG0654">
    <property type="taxonomic scope" value="Bacteria"/>
</dbReference>
<dbReference type="InterPro" id="IPR002938">
    <property type="entry name" value="FAD-bd"/>
</dbReference>
<evidence type="ECO:0000256" key="3">
    <source>
        <dbReference type="ARBA" id="ARBA00022827"/>
    </source>
</evidence>